<reference evidence="19" key="1">
    <citation type="submission" date="2021-12" db="EMBL/GenBank/DDBJ databases">
        <authorList>
            <person name="King R."/>
        </authorList>
    </citation>
    <scope>NUCLEOTIDE SEQUENCE</scope>
</reference>
<dbReference type="InterPro" id="IPR013786">
    <property type="entry name" value="AcylCoA_DH/ox_N"/>
</dbReference>
<dbReference type="InterPro" id="IPR006091">
    <property type="entry name" value="Acyl-CoA_Oxase/DH_mid-dom"/>
</dbReference>
<evidence type="ECO:0000259" key="18">
    <source>
        <dbReference type="Pfam" id="PF02771"/>
    </source>
</evidence>
<accession>A0A9N9QSN9</accession>
<evidence type="ECO:0000256" key="8">
    <source>
        <dbReference type="ARBA" id="ARBA00022827"/>
    </source>
</evidence>
<evidence type="ECO:0000256" key="5">
    <source>
        <dbReference type="ARBA" id="ARBA00012033"/>
    </source>
</evidence>
<dbReference type="FunFam" id="1.10.540.10:FF:000010">
    <property type="entry name" value="Medium-chain specific acyl-CoA dehydrogenase, mitochondrial"/>
    <property type="match status" value="1"/>
</dbReference>
<dbReference type="GO" id="GO:0050660">
    <property type="term" value="F:flavin adenine dinucleotide binding"/>
    <property type="evidence" value="ECO:0007669"/>
    <property type="project" value="InterPro"/>
</dbReference>
<dbReference type="PANTHER" id="PTHR48083:SF2">
    <property type="entry name" value="MEDIUM-CHAIN SPECIFIC ACYL-COA DEHYDROGENASE, MITOCHONDRIAL"/>
    <property type="match status" value="1"/>
</dbReference>
<evidence type="ECO:0000256" key="9">
    <source>
        <dbReference type="ARBA" id="ARBA00022832"/>
    </source>
</evidence>
<dbReference type="SUPFAM" id="SSF47203">
    <property type="entry name" value="Acyl-CoA dehydrogenase C-terminal domain-like"/>
    <property type="match status" value="1"/>
</dbReference>
<evidence type="ECO:0000256" key="4">
    <source>
        <dbReference type="ARBA" id="ARBA00009347"/>
    </source>
</evidence>
<dbReference type="PROSITE" id="PS00073">
    <property type="entry name" value="ACYL_COA_DH_2"/>
    <property type="match status" value="1"/>
</dbReference>
<comment type="subcellular location">
    <subcellularLocation>
        <location evidence="2">Mitochondrion matrix</location>
    </subcellularLocation>
</comment>
<organism evidence="19 20">
    <name type="scientific">Diatraea saccharalis</name>
    <name type="common">sugarcane borer</name>
    <dbReference type="NCBI Taxonomy" id="40085"/>
    <lineage>
        <taxon>Eukaryota</taxon>
        <taxon>Metazoa</taxon>
        <taxon>Ecdysozoa</taxon>
        <taxon>Arthropoda</taxon>
        <taxon>Hexapoda</taxon>
        <taxon>Insecta</taxon>
        <taxon>Pterygota</taxon>
        <taxon>Neoptera</taxon>
        <taxon>Endopterygota</taxon>
        <taxon>Lepidoptera</taxon>
        <taxon>Glossata</taxon>
        <taxon>Ditrysia</taxon>
        <taxon>Pyraloidea</taxon>
        <taxon>Crambidae</taxon>
        <taxon>Crambinae</taxon>
        <taxon>Diatraea</taxon>
    </lineage>
</organism>
<dbReference type="Gene3D" id="1.10.540.10">
    <property type="entry name" value="Acyl-CoA dehydrogenase/oxidase, N-terminal domain"/>
    <property type="match status" value="1"/>
</dbReference>
<dbReference type="EMBL" id="OU893332">
    <property type="protein sequence ID" value="CAG9781894.1"/>
    <property type="molecule type" value="Genomic_DNA"/>
</dbReference>
<dbReference type="Pfam" id="PF00441">
    <property type="entry name" value="Acyl-CoA_dh_1"/>
    <property type="match status" value="1"/>
</dbReference>
<dbReference type="InterPro" id="IPR037069">
    <property type="entry name" value="AcylCoA_DH/ox_N_sf"/>
</dbReference>
<keyword evidence="12" id="KW-0443">Lipid metabolism</keyword>
<keyword evidence="9" id="KW-0276">Fatty acid metabolism</keyword>
<dbReference type="GO" id="GO:0051793">
    <property type="term" value="P:medium-chain fatty acid catabolic process"/>
    <property type="evidence" value="ECO:0007669"/>
    <property type="project" value="TreeGrafter"/>
</dbReference>
<feature type="domain" description="Acyl-CoA dehydrogenase/oxidase C-terminal" evidence="16">
    <location>
        <begin position="267"/>
        <end position="415"/>
    </location>
</feature>
<dbReference type="EC" id="1.3.8.7" evidence="5"/>
<sequence length="424" mass="45983">MNPIAQISRATRPIFRSVTTSAPLASAAKPIPTTGFCFELSDEQKALQELARKFTREEIMPMSAHYDKTGEYPWPIVKKAWEIGLMNSHVPVHCGGLGNIGVFDECMIAEEMAFGCTGITTAVGGTNLGQTPVVIAGNKEQQKKYLGRLIEEPLVAAYGVTEPGAGSDVAGIKTKAEKKGDEWILNGQKMWITNGGVANWYFVLARTNPDPKCPASKAFTGFIVEREWAGVTPGRKEQNMGQRASDTRGITFEDVRIPKENVLLGEGAGFKIAMGVFDKTRPPVAAGATGLAARALYEATKYALERKTFGVPIAYHQGVAFLLADMATGVETARLAYQRSAWMVDHGQKNTTIASVAKLHASEIANKAASDAVQIFGGNGFNTEYPVEKLMRDAKIYQIYEGTSQIQRVIISRELLDAAKQTNA</sequence>
<proteinExistence type="inferred from homology"/>
<dbReference type="InterPro" id="IPR009100">
    <property type="entry name" value="AcylCoA_DH/oxidase_NM_dom_sf"/>
</dbReference>
<evidence type="ECO:0000256" key="14">
    <source>
        <dbReference type="ARBA" id="ARBA00047882"/>
    </source>
</evidence>
<keyword evidence="7 15" id="KW-0285">Flavoprotein</keyword>
<evidence type="ECO:0000313" key="19">
    <source>
        <dbReference type="EMBL" id="CAG9781894.1"/>
    </source>
</evidence>
<dbReference type="PROSITE" id="PS00072">
    <property type="entry name" value="ACYL_COA_DH_1"/>
    <property type="match status" value="1"/>
</dbReference>
<keyword evidence="20" id="KW-1185">Reference proteome</keyword>
<dbReference type="FunFam" id="2.40.110.10:FF:000007">
    <property type="entry name" value="Medium-chain specific acyl-CoA dehydrogenase, mitochondrial"/>
    <property type="match status" value="1"/>
</dbReference>
<evidence type="ECO:0000256" key="12">
    <source>
        <dbReference type="ARBA" id="ARBA00023098"/>
    </source>
</evidence>
<dbReference type="InterPro" id="IPR050741">
    <property type="entry name" value="Acyl-CoA_dehydrogenase"/>
</dbReference>
<comment type="pathway">
    <text evidence="3">Lipid metabolism; mitochondrial fatty acid beta-oxidation.</text>
</comment>
<feature type="domain" description="Acyl-CoA dehydrogenase/oxidase N-terminal" evidence="18">
    <location>
        <begin position="41"/>
        <end position="151"/>
    </location>
</feature>
<dbReference type="Gene3D" id="1.20.140.10">
    <property type="entry name" value="Butyryl-CoA Dehydrogenase, subunit A, domain 3"/>
    <property type="match status" value="1"/>
</dbReference>
<dbReference type="GO" id="GO:0070991">
    <property type="term" value="F:medium-chain fatty acyl-CoA dehydrogenase activity"/>
    <property type="evidence" value="ECO:0007669"/>
    <property type="project" value="UniProtKB-EC"/>
</dbReference>
<dbReference type="SUPFAM" id="SSF56645">
    <property type="entry name" value="Acyl-CoA dehydrogenase NM domain-like"/>
    <property type="match status" value="1"/>
</dbReference>
<dbReference type="InterPro" id="IPR009075">
    <property type="entry name" value="AcylCo_DH/oxidase_C"/>
</dbReference>
<dbReference type="Gene3D" id="2.40.110.10">
    <property type="entry name" value="Butyryl-CoA Dehydrogenase, subunit A, domain 2"/>
    <property type="match status" value="1"/>
</dbReference>
<evidence type="ECO:0000313" key="20">
    <source>
        <dbReference type="Proteomes" id="UP001153714"/>
    </source>
</evidence>
<comment type="similarity">
    <text evidence="4 15">Belongs to the acyl-CoA dehydrogenase family.</text>
</comment>
<keyword evidence="10" id="KW-0809">Transit peptide</keyword>
<evidence type="ECO:0000256" key="7">
    <source>
        <dbReference type="ARBA" id="ARBA00022630"/>
    </source>
</evidence>
<dbReference type="OrthoDB" id="434771at2759"/>
<evidence type="ECO:0000259" key="16">
    <source>
        <dbReference type="Pfam" id="PF00441"/>
    </source>
</evidence>
<keyword evidence="11 15" id="KW-0560">Oxidoreductase</keyword>
<dbReference type="Pfam" id="PF02770">
    <property type="entry name" value="Acyl-CoA_dh_M"/>
    <property type="match status" value="1"/>
</dbReference>
<evidence type="ECO:0000256" key="3">
    <source>
        <dbReference type="ARBA" id="ARBA00005198"/>
    </source>
</evidence>
<evidence type="ECO:0000256" key="11">
    <source>
        <dbReference type="ARBA" id="ARBA00023002"/>
    </source>
</evidence>
<gene>
    <name evidence="19" type="ORF">DIATSA_LOCUS204</name>
</gene>
<evidence type="ECO:0000256" key="2">
    <source>
        <dbReference type="ARBA" id="ARBA00004305"/>
    </source>
</evidence>
<evidence type="ECO:0000256" key="13">
    <source>
        <dbReference type="ARBA" id="ARBA00023128"/>
    </source>
</evidence>
<name>A0A9N9QSN9_9NEOP</name>
<evidence type="ECO:0000259" key="17">
    <source>
        <dbReference type="Pfam" id="PF02770"/>
    </source>
</evidence>
<dbReference type="InterPro" id="IPR046373">
    <property type="entry name" value="Acyl-CoA_Oxase/DH_mid-dom_sf"/>
</dbReference>
<dbReference type="InterPro" id="IPR006089">
    <property type="entry name" value="Acyl-CoA_DH_CS"/>
</dbReference>
<evidence type="ECO:0000256" key="10">
    <source>
        <dbReference type="ARBA" id="ARBA00022946"/>
    </source>
</evidence>
<dbReference type="FunFam" id="1.20.140.10:FF:000011">
    <property type="entry name" value="Medium-chain specific acyl-CoA dehydrogenase, mitochondrial"/>
    <property type="match status" value="1"/>
</dbReference>
<keyword evidence="8 15" id="KW-0274">FAD</keyword>
<protein>
    <recommendedName>
        <fullName evidence="6">Medium-chain specific acyl-CoA dehydrogenase, mitochondrial</fullName>
        <ecNumber evidence="5">1.3.8.7</ecNumber>
    </recommendedName>
</protein>
<dbReference type="GO" id="GO:0005759">
    <property type="term" value="C:mitochondrial matrix"/>
    <property type="evidence" value="ECO:0007669"/>
    <property type="project" value="UniProtKB-SubCell"/>
</dbReference>
<dbReference type="InterPro" id="IPR036250">
    <property type="entry name" value="AcylCo_DH-like_C"/>
</dbReference>
<feature type="domain" description="Acyl-CoA oxidase/dehydrogenase middle" evidence="17">
    <location>
        <begin position="157"/>
        <end position="255"/>
    </location>
</feature>
<comment type="cofactor">
    <cofactor evidence="1 15">
        <name>FAD</name>
        <dbReference type="ChEBI" id="CHEBI:57692"/>
    </cofactor>
</comment>
<evidence type="ECO:0000256" key="6">
    <source>
        <dbReference type="ARBA" id="ARBA00019125"/>
    </source>
</evidence>
<reference evidence="19" key="2">
    <citation type="submission" date="2022-10" db="EMBL/GenBank/DDBJ databases">
        <authorList>
            <consortium name="ENA_rothamsted_submissions"/>
            <consortium name="culmorum"/>
            <person name="King R."/>
        </authorList>
    </citation>
    <scope>NUCLEOTIDE SEQUENCE</scope>
</reference>
<evidence type="ECO:0000256" key="15">
    <source>
        <dbReference type="RuleBase" id="RU362125"/>
    </source>
</evidence>
<dbReference type="Pfam" id="PF02771">
    <property type="entry name" value="Acyl-CoA_dh_N"/>
    <property type="match status" value="1"/>
</dbReference>
<keyword evidence="13" id="KW-0496">Mitochondrion</keyword>
<evidence type="ECO:0000256" key="1">
    <source>
        <dbReference type="ARBA" id="ARBA00001974"/>
    </source>
</evidence>
<comment type="catalytic activity">
    <reaction evidence="14">
        <text>a medium-chain 2,3-saturated fatty acyl-CoA + oxidized [electron-transfer flavoprotein] + H(+) = a medium-chain (2E)-enoyl-CoA + reduced [electron-transfer flavoprotein]</text>
        <dbReference type="Rhea" id="RHEA:14477"/>
        <dbReference type="Rhea" id="RHEA-COMP:10685"/>
        <dbReference type="Rhea" id="RHEA-COMP:10686"/>
        <dbReference type="ChEBI" id="CHEBI:15378"/>
        <dbReference type="ChEBI" id="CHEBI:57692"/>
        <dbReference type="ChEBI" id="CHEBI:58307"/>
        <dbReference type="ChEBI" id="CHEBI:83723"/>
        <dbReference type="ChEBI" id="CHEBI:83726"/>
        <dbReference type="EC" id="1.3.8.7"/>
    </reaction>
</comment>
<dbReference type="Proteomes" id="UP001153714">
    <property type="component" value="Chromosome 1"/>
</dbReference>
<dbReference type="AlphaFoldDB" id="A0A9N9QSN9"/>
<dbReference type="PANTHER" id="PTHR48083">
    <property type="entry name" value="MEDIUM-CHAIN SPECIFIC ACYL-COA DEHYDROGENASE, MITOCHONDRIAL-RELATED"/>
    <property type="match status" value="1"/>
</dbReference>